<dbReference type="PANTHER" id="PTHR24321:SF12">
    <property type="entry name" value="SHORT-CHAIN DEHYDROGENASE_REDUCTASE FAMILY, PUTATIVE (AFU_ORTHOLOGUE AFUA_5G14340)-RELATED"/>
    <property type="match status" value="1"/>
</dbReference>
<dbReference type="EMBL" id="CAJPDR010000352">
    <property type="protein sequence ID" value="CAF9933326.1"/>
    <property type="molecule type" value="Genomic_DNA"/>
</dbReference>
<sequence>MATSAVDGVVVITGAAGGIGRQTAFSFAEAGAAAIVFADIDEEKAQQTAEESRQFAVNPEYRILALSVNVTDAASVQRMIDAATKEFGRIDYSINSAGVGEEAYVPISECSIEDFETVMNVNVKGVLICVRAMSKAMAAQEPRTTKSRNGTRDIGRGSIVNVASANSYVGLPGKTAYVTSKHAVTGITKSAGTLPSFSVDSELLDDRIVVAIDNAAHGVRVNSVCPSWVRTPMLEEEIRLNPSVPDTIKATCPFGRIAEPEEVADVIVFLCSPGASYVTGTGLIIDAGLTLTLHVG</sequence>
<evidence type="ECO:0000256" key="1">
    <source>
        <dbReference type="ARBA" id="ARBA00006484"/>
    </source>
</evidence>
<dbReference type="PRINTS" id="PR00081">
    <property type="entry name" value="GDHRDH"/>
</dbReference>
<keyword evidence="2" id="KW-0521">NADP</keyword>
<dbReference type="InterPro" id="IPR020904">
    <property type="entry name" value="Sc_DH/Rdtase_CS"/>
</dbReference>
<comment type="caution">
    <text evidence="5">The sequence shown here is derived from an EMBL/GenBank/DDBJ whole genome shotgun (WGS) entry which is preliminary data.</text>
</comment>
<dbReference type="CDD" id="cd05233">
    <property type="entry name" value="SDR_c"/>
    <property type="match status" value="1"/>
</dbReference>
<reference evidence="5" key="1">
    <citation type="submission" date="2021-03" db="EMBL/GenBank/DDBJ databases">
        <authorList>
            <person name="Tagirdzhanova G."/>
        </authorList>
    </citation>
    <scope>NUCLEOTIDE SEQUENCE</scope>
</reference>
<dbReference type="InterPro" id="IPR002347">
    <property type="entry name" value="SDR_fam"/>
</dbReference>
<keyword evidence="3" id="KW-0560">Oxidoreductase</keyword>
<organism evidence="5 6">
    <name type="scientific">Alectoria fallacina</name>
    <dbReference type="NCBI Taxonomy" id="1903189"/>
    <lineage>
        <taxon>Eukaryota</taxon>
        <taxon>Fungi</taxon>
        <taxon>Dikarya</taxon>
        <taxon>Ascomycota</taxon>
        <taxon>Pezizomycotina</taxon>
        <taxon>Lecanoromycetes</taxon>
        <taxon>OSLEUM clade</taxon>
        <taxon>Lecanoromycetidae</taxon>
        <taxon>Lecanorales</taxon>
        <taxon>Lecanorineae</taxon>
        <taxon>Parmeliaceae</taxon>
        <taxon>Alectoria</taxon>
    </lineage>
</organism>
<evidence type="ECO:0000256" key="3">
    <source>
        <dbReference type="ARBA" id="ARBA00023002"/>
    </source>
</evidence>
<name>A0A8H3FW34_9LECA</name>
<evidence type="ECO:0000256" key="4">
    <source>
        <dbReference type="RuleBase" id="RU000363"/>
    </source>
</evidence>
<dbReference type="Pfam" id="PF13561">
    <property type="entry name" value="adh_short_C2"/>
    <property type="match status" value="1"/>
</dbReference>
<dbReference type="PANTHER" id="PTHR24321">
    <property type="entry name" value="DEHYDROGENASES, SHORT CHAIN"/>
    <property type="match status" value="1"/>
</dbReference>
<evidence type="ECO:0000313" key="6">
    <source>
        <dbReference type="Proteomes" id="UP000664203"/>
    </source>
</evidence>
<dbReference type="OrthoDB" id="5840532at2759"/>
<comment type="similarity">
    <text evidence="1 4">Belongs to the short-chain dehydrogenases/reductases (SDR) family.</text>
</comment>
<dbReference type="PRINTS" id="PR00080">
    <property type="entry name" value="SDRFAMILY"/>
</dbReference>
<accession>A0A8H3FW34</accession>
<evidence type="ECO:0000313" key="5">
    <source>
        <dbReference type="EMBL" id="CAF9933326.1"/>
    </source>
</evidence>
<dbReference type="PROSITE" id="PS00061">
    <property type="entry name" value="ADH_SHORT"/>
    <property type="match status" value="1"/>
</dbReference>
<gene>
    <name evidence="5" type="ORF">ALECFALPRED_005561</name>
</gene>
<evidence type="ECO:0000256" key="2">
    <source>
        <dbReference type="ARBA" id="ARBA00022857"/>
    </source>
</evidence>
<dbReference type="Gene3D" id="3.40.50.720">
    <property type="entry name" value="NAD(P)-binding Rossmann-like Domain"/>
    <property type="match status" value="1"/>
</dbReference>
<dbReference type="Proteomes" id="UP000664203">
    <property type="component" value="Unassembled WGS sequence"/>
</dbReference>
<protein>
    <submittedName>
        <fullName evidence="5">Uncharacterized protein</fullName>
    </submittedName>
</protein>
<dbReference type="InterPro" id="IPR036291">
    <property type="entry name" value="NAD(P)-bd_dom_sf"/>
</dbReference>
<dbReference type="SUPFAM" id="SSF51735">
    <property type="entry name" value="NAD(P)-binding Rossmann-fold domains"/>
    <property type="match status" value="1"/>
</dbReference>
<dbReference type="GO" id="GO:0016491">
    <property type="term" value="F:oxidoreductase activity"/>
    <property type="evidence" value="ECO:0007669"/>
    <property type="project" value="UniProtKB-KW"/>
</dbReference>
<proteinExistence type="inferred from homology"/>
<keyword evidence="6" id="KW-1185">Reference proteome</keyword>
<dbReference type="AlphaFoldDB" id="A0A8H3FW34"/>
<dbReference type="Pfam" id="PF00106">
    <property type="entry name" value="adh_short"/>
    <property type="match status" value="1"/>
</dbReference>